<evidence type="ECO:0000313" key="4">
    <source>
        <dbReference type="EMBL" id="MVT10123.1"/>
    </source>
</evidence>
<keyword evidence="5" id="KW-1185">Reference proteome</keyword>
<name>A0A7K1U6Y7_9BACT</name>
<evidence type="ECO:0000256" key="3">
    <source>
        <dbReference type="SAM" id="SignalP"/>
    </source>
</evidence>
<dbReference type="AlphaFoldDB" id="A0A7K1U6Y7"/>
<sequence>MRNICLTACFLVLSCFRGFAQQSASSISSETFAHPSASSGIRCWWWWLNGNVTKASITRDLEAMKDKGFSGACIFDAGGYDQWGNGPVPEGPLFGSPAWKELYLHAVKEASRLGLVLSLNIQSGWNLGAPDVQPQEAAKHITWSETVVNSNGQINQQLTLPPIRKNFYRDIVVLALPWHDTTGITPLNNLLQKAAFNEVGGSATDTRFLLSNAHKENSAAQELYSTHKQTTSAVISTVSDGRAHAAHREVLDISRFMDSTGMLKWNAPAGKWVVLRLGYTYNGAHISTSSGKWQGLVIDPMNTQHFTRYWNTHVKPLLELIGPEAGKTLRYLQTDSWELGGVNWTENFREEFRRRRGYDLLPYLPVIAGKIIDNTTTSDNFLNDFRKTVSDCIAENHYRIFQQKAAAYGMGIQPESGGPHAGPFDGIKNLGYSEIMMGEFWSPSAHRPVAASRFFVKQASSAAHIYNKPLVGAEAFTTIGRHWNDVIWEHMKPSFDHEVCAGLNLTLLHTFTASPKEMGLPGQEYFAGTHFNPNITWWKYADAFFTYMARVQYMMQQGDFVADVLYYYGDHVPNVARLKEDDPAGALPGYDYDVINEDRLLLLGVKDGWLTLPHGMRYRVMVLPDHRVLSLTALKRINALVIAGATIIGNRPVTTASLVGGAGAEKEALRLAGKLWGTMQTAKGSHTVGKGQIAWGYTAAEWLLKSGTPEDCTVKTDSVTYAFPYIHHRKDSIDYYYVSNQQPVATQATFTFRVSGKQPELWDPVTGQTRKALAFTQQSGLTTIPVPFSPYGSWLVVFREKILPSQQGIAANNTPVLLPVDTLNETWQVRFDTAWGGPAQAAFPRLTSWTERPESEIRYYSGSAVYKTTFSFSGAADDKLMLDLGAVKDVGIAHVTLNGHDQGVVWAPPLRVPVSGILKTGENTLEIEVINSWRNRLVGDRDRPVEKRFTRTNITIRPEWELLPSGLLGPVTILREQP</sequence>
<dbReference type="NCBIfam" id="NF045579">
    <property type="entry name" value="rhamnoside_JR"/>
    <property type="match status" value="1"/>
</dbReference>
<dbReference type="PANTHER" id="PTHR43817:SF1">
    <property type="entry name" value="HYDROLASE, FAMILY 43, PUTATIVE (AFU_ORTHOLOGUE AFUA_3G01660)-RELATED"/>
    <property type="match status" value="1"/>
</dbReference>
<protein>
    <submittedName>
        <fullName evidence="4">Glycoside hydrolase</fullName>
    </submittedName>
</protein>
<organism evidence="4 5">
    <name type="scientific">Chitinophaga tropicalis</name>
    <dbReference type="NCBI Taxonomy" id="2683588"/>
    <lineage>
        <taxon>Bacteria</taxon>
        <taxon>Pseudomonadati</taxon>
        <taxon>Bacteroidota</taxon>
        <taxon>Chitinophagia</taxon>
        <taxon>Chitinophagales</taxon>
        <taxon>Chitinophagaceae</taxon>
        <taxon>Chitinophaga</taxon>
    </lineage>
</organism>
<dbReference type="CDD" id="cd03143">
    <property type="entry name" value="A4_beta-galactosidase_middle_domain"/>
    <property type="match status" value="1"/>
</dbReference>
<dbReference type="PANTHER" id="PTHR43817">
    <property type="entry name" value="GLYCOSYL HYDROLASE"/>
    <property type="match status" value="1"/>
</dbReference>
<dbReference type="GO" id="GO:0016787">
    <property type="term" value="F:hydrolase activity"/>
    <property type="evidence" value="ECO:0007669"/>
    <property type="project" value="UniProtKB-KW"/>
</dbReference>
<dbReference type="EMBL" id="WRXN01000007">
    <property type="protein sequence ID" value="MVT10123.1"/>
    <property type="molecule type" value="Genomic_DNA"/>
</dbReference>
<dbReference type="InterPro" id="IPR008979">
    <property type="entry name" value="Galactose-bd-like_sf"/>
</dbReference>
<feature type="chain" id="PRO_5029696424" evidence="3">
    <location>
        <begin position="21"/>
        <end position="978"/>
    </location>
</feature>
<gene>
    <name evidence="4" type="ORF">GO493_17765</name>
</gene>
<dbReference type="Gene3D" id="2.60.120.260">
    <property type="entry name" value="Galactose-binding domain-like"/>
    <property type="match status" value="1"/>
</dbReference>
<keyword evidence="1 3" id="KW-0732">Signal</keyword>
<dbReference type="PROSITE" id="PS51257">
    <property type="entry name" value="PROKAR_LIPOPROTEIN"/>
    <property type="match status" value="1"/>
</dbReference>
<proteinExistence type="predicted"/>
<feature type="signal peptide" evidence="3">
    <location>
        <begin position="1"/>
        <end position="20"/>
    </location>
</feature>
<reference evidence="4 5" key="1">
    <citation type="submission" date="2019-12" db="EMBL/GenBank/DDBJ databases">
        <title>Chitinophaga sp. strain ysch24 (GDMCC 1.1355), whole genome shotgun sequence.</title>
        <authorList>
            <person name="Zhang X."/>
        </authorList>
    </citation>
    <scope>NUCLEOTIDE SEQUENCE [LARGE SCALE GENOMIC DNA]</scope>
    <source>
        <strain evidence="5">ysch24</strain>
    </source>
</reference>
<evidence type="ECO:0000313" key="5">
    <source>
        <dbReference type="Proteomes" id="UP000461730"/>
    </source>
</evidence>
<comment type="caution">
    <text evidence="4">The sequence shown here is derived from an EMBL/GenBank/DDBJ whole genome shotgun (WGS) entry which is preliminary data.</text>
</comment>
<keyword evidence="2 4" id="KW-0378">Hydrolase</keyword>
<dbReference type="Proteomes" id="UP000461730">
    <property type="component" value="Unassembled WGS sequence"/>
</dbReference>
<dbReference type="SUPFAM" id="SSF49785">
    <property type="entry name" value="Galactose-binding domain-like"/>
    <property type="match status" value="1"/>
</dbReference>
<accession>A0A7K1U6Y7</accession>
<evidence type="ECO:0000256" key="1">
    <source>
        <dbReference type="ARBA" id="ARBA00022729"/>
    </source>
</evidence>
<dbReference type="RefSeq" id="WP_157307564.1">
    <property type="nucleotide sequence ID" value="NZ_WRXN01000007.1"/>
</dbReference>
<evidence type="ECO:0000256" key="2">
    <source>
        <dbReference type="ARBA" id="ARBA00022801"/>
    </source>
</evidence>
<dbReference type="Pfam" id="PF17132">
    <property type="entry name" value="Glyco_hydro_106"/>
    <property type="match status" value="1"/>
</dbReference>